<name>A0A381SAD9_9ZZZZ</name>
<reference evidence="1" key="1">
    <citation type="submission" date="2018-05" db="EMBL/GenBank/DDBJ databases">
        <authorList>
            <person name="Lanie J.A."/>
            <person name="Ng W.-L."/>
            <person name="Kazmierczak K.M."/>
            <person name="Andrzejewski T.M."/>
            <person name="Davidsen T.M."/>
            <person name="Wayne K.J."/>
            <person name="Tettelin H."/>
            <person name="Glass J.I."/>
            <person name="Rusch D."/>
            <person name="Podicherti R."/>
            <person name="Tsui H.-C.T."/>
            <person name="Winkler M.E."/>
        </authorList>
    </citation>
    <scope>NUCLEOTIDE SEQUENCE</scope>
</reference>
<evidence type="ECO:0000313" key="1">
    <source>
        <dbReference type="EMBL" id="SUZ99207.1"/>
    </source>
</evidence>
<sequence>VVGFFATLLALAAFHSIVVSGQFEFDRLQRRLENGHERAQVLRAEVARLESPSRILEVANGRLGMVFPPARVYLASVALDDRLTTLAAPEGDPFSGSTR</sequence>
<gene>
    <name evidence="1" type="ORF">METZ01_LOCUS52061</name>
</gene>
<dbReference type="AlphaFoldDB" id="A0A381SAD9"/>
<dbReference type="EMBL" id="UINC01002680">
    <property type="protein sequence ID" value="SUZ99207.1"/>
    <property type="molecule type" value="Genomic_DNA"/>
</dbReference>
<evidence type="ECO:0008006" key="2">
    <source>
        <dbReference type="Google" id="ProtNLM"/>
    </source>
</evidence>
<organism evidence="1">
    <name type="scientific">marine metagenome</name>
    <dbReference type="NCBI Taxonomy" id="408172"/>
    <lineage>
        <taxon>unclassified sequences</taxon>
        <taxon>metagenomes</taxon>
        <taxon>ecological metagenomes</taxon>
    </lineage>
</organism>
<proteinExistence type="predicted"/>
<feature type="non-terminal residue" evidence="1">
    <location>
        <position position="1"/>
    </location>
</feature>
<accession>A0A381SAD9</accession>
<protein>
    <recommendedName>
        <fullName evidence="2">Cell division protein FtsL</fullName>
    </recommendedName>
</protein>